<dbReference type="Proteomes" id="UP000606974">
    <property type="component" value="Unassembled WGS sequence"/>
</dbReference>
<sequence>MDLPSLPASMQDFIPYLASQSKVAEALEPYKDYEGKLRETFAQHRDSPVLNDHHINTVPLFAGHEQMIKVRARDLDHETHEERDKYLLPLSAGDRKLNGSSAMVGSIKEFRSNFNLFSESSLVDLDWNNIVAAGSSVFTSLLPVGAPHNKNPTTMRNLLPLLM</sequence>
<dbReference type="EMBL" id="JAACFV010000051">
    <property type="protein sequence ID" value="KAF7508658.1"/>
    <property type="molecule type" value="Genomic_DNA"/>
</dbReference>
<accession>A0A8H7AGN2</accession>
<keyword evidence="2" id="KW-1185">Reference proteome</keyword>
<gene>
    <name evidence="1" type="ORF">GJ744_009050</name>
</gene>
<evidence type="ECO:0000313" key="1">
    <source>
        <dbReference type="EMBL" id="KAF7508658.1"/>
    </source>
</evidence>
<comment type="caution">
    <text evidence="1">The sequence shown here is derived from an EMBL/GenBank/DDBJ whole genome shotgun (WGS) entry which is preliminary data.</text>
</comment>
<reference evidence="1" key="1">
    <citation type="submission" date="2020-02" db="EMBL/GenBank/DDBJ databases">
        <authorList>
            <person name="Palmer J.M."/>
        </authorList>
    </citation>
    <scope>NUCLEOTIDE SEQUENCE</scope>
    <source>
        <strain evidence="1">EPUS1.4</strain>
        <tissue evidence="1">Thallus</tissue>
    </source>
</reference>
<protein>
    <submittedName>
        <fullName evidence="1">Uncharacterized protein</fullName>
    </submittedName>
</protein>
<proteinExistence type="predicted"/>
<name>A0A8H7AGN2_9EURO</name>
<organism evidence="1 2">
    <name type="scientific">Endocarpon pusillum</name>
    <dbReference type="NCBI Taxonomy" id="364733"/>
    <lineage>
        <taxon>Eukaryota</taxon>
        <taxon>Fungi</taxon>
        <taxon>Dikarya</taxon>
        <taxon>Ascomycota</taxon>
        <taxon>Pezizomycotina</taxon>
        <taxon>Eurotiomycetes</taxon>
        <taxon>Chaetothyriomycetidae</taxon>
        <taxon>Verrucariales</taxon>
        <taxon>Verrucariaceae</taxon>
        <taxon>Endocarpon</taxon>
    </lineage>
</organism>
<dbReference type="AlphaFoldDB" id="A0A8H7AGN2"/>
<evidence type="ECO:0000313" key="2">
    <source>
        <dbReference type="Proteomes" id="UP000606974"/>
    </source>
</evidence>
<dbReference type="OrthoDB" id="539213at2759"/>